<feature type="transmembrane region" description="Helical" evidence="2">
    <location>
        <begin position="235"/>
        <end position="259"/>
    </location>
</feature>
<dbReference type="EMBL" id="MU865989">
    <property type="protein sequence ID" value="KAK4443625.1"/>
    <property type="molecule type" value="Genomic_DNA"/>
</dbReference>
<dbReference type="AlphaFoldDB" id="A0AAV9G6I9"/>
<name>A0AAV9G6I9_9PEZI</name>
<dbReference type="PANTHER" id="PTHR38122">
    <property type="entry name" value="GLYCOPROTEIN X"/>
    <property type="match status" value="1"/>
</dbReference>
<keyword evidence="2" id="KW-0472">Membrane</keyword>
<comment type="caution">
    <text evidence="3">The sequence shown here is derived from an EMBL/GenBank/DDBJ whole genome shotgun (WGS) entry which is preliminary data.</text>
</comment>
<protein>
    <submittedName>
        <fullName evidence="3">Uncharacterized protein</fullName>
    </submittedName>
</protein>
<evidence type="ECO:0000313" key="3">
    <source>
        <dbReference type="EMBL" id="KAK4443625.1"/>
    </source>
</evidence>
<evidence type="ECO:0000313" key="4">
    <source>
        <dbReference type="Proteomes" id="UP001321760"/>
    </source>
</evidence>
<dbReference type="PANTHER" id="PTHR38122:SF1">
    <property type="entry name" value="GLYCOPROTEIN X"/>
    <property type="match status" value="1"/>
</dbReference>
<feature type="region of interest" description="Disordered" evidence="1">
    <location>
        <begin position="1"/>
        <end position="36"/>
    </location>
</feature>
<keyword evidence="2" id="KW-1133">Transmembrane helix</keyword>
<keyword evidence="2" id="KW-0812">Transmembrane</keyword>
<keyword evidence="4" id="KW-1185">Reference proteome</keyword>
<feature type="compositionally biased region" description="Low complexity" evidence="1">
    <location>
        <begin position="16"/>
        <end position="36"/>
    </location>
</feature>
<reference evidence="3" key="1">
    <citation type="journal article" date="2023" name="Mol. Phylogenet. Evol.">
        <title>Genome-scale phylogeny and comparative genomics of the fungal order Sordariales.</title>
        <authorList>
            <person name="Hensen N."/>
            <person name="Bonometti L."/>
            <person name="Westerberg I."/>
            <person name="Brannstrom I.O."/>
            <person name="Guillou S."/>
            <person name="Cros-Aarteil S."/>
            <person name="Calhoun S."/>
            <person name="Haridas S."/>
            <person name="Kuo A."/>
            <person name="Mondo S."/>
            <person name="Pangilinan J."/>
            <person name="Riley R."/>
            <person name="LaButti K."/>
            <person name="Andreopoulos B."/>
            <person name="Lipzen A."/>
            <person name="Chen C."/>
            <person name="Yan M."/>
            <person name="Daum C."/>
            <person name="Ng V."/>
            <person name="Clum A."/>
            <person name="Steindorff A."/>
            <person name="Ohm R.A."/>
            <person name="Martin F."/>
            <person name="Silar P."/>
            <person name="Natvig D.O."/>
            <person name="Lalanne C."/>
            <person name="Gautier V."/>
            <person name="Ament-Velasquez S.L."/>
            <person name="Kruys A."/>
            <person name="Hutchinson M.I."/>
            <person name="Powell A.J."/>
            <person name="Barry K."/>
            <person name="Miller A.N."/>
            <person name="Grigoriev I.V."/>
            <person name="Debuchy R."/>
            <person name="Gladieux P."/>
            <person name="Hiltunen Thoren M."/>
            <person name="Johannesson H."/>
        </authorList>
    </citation>
    <scope>NUCLEOTIDE SEQUENCE</scope>
    <source>
        <strain evidence="3">PSN243</strain>
    </source>
</reference>
<evidence type="ECO:0000256" key="1">
    <source>
        <dbReference type="SAM" id="MobiDB-lite"/>
    </source>
</evidence>
<sequence>MASANVANTTDGLTITATTPSSSATPTPPTSSKAVLPPDSDVLPPVCFAICDTAHSLALTTGLTPPLCSPSSPFSQAFTSCTNCINTHAPSPSSVLTSNITPRFADYINYCALSFSQPLIGSLLTTITSLAAVESASIASKWSSMASIASSGGYFVVPTELLTVTTQTRTWRSTESDGRVLSGEETRTLTVPNLSAWDYTPPGPGGAATTGGSTDGGQGTGGLGLGVEETGTKDMAWVAGPVVGCLVGIGMVGAGLWVWMRRRRRKAREVKEGGEKGGGEDPLGKAQLHSECVERPMTPREMDGGRKTFWQMDEMAANEIPAAELPGDEVFWREEKGKVRPESGSSFSSIRKI</sequence>
<feature type="compositionally biased region" description="Polar residues" evidence="1">
    <location>
        <begin position="1"/>
        <end position="15"/>
    </location>
</feature>
<organism evidence="3 4">
    <name type="scientific">Podospora aff. communis PSN243</name>
    <dbReference type="NCBI Taxonomy" id="3040156"/>
    <lineage>
        <taxon>Eukaryota</taxon>
        <taxon>Fungi</taxon>
        <taxon>Dikarya</taxon>
        <taxon>Ascomycota</taxon>
        <taxon>Pezizomycotina</taxon>
        <taxon>Sordariomycetes</taxon>
        <taxon>Sordariomycetidae</taxon>
        <taxon>Sordariales</taxon>
        <taxon>Podosporaceae</taxon>
        <taxon>Podospora</taxon>
    </lineage>
</organism>
<evidence type="ECO:0000256" key="2">
    <source>
        <dbReference type="SAM" id="Phobius"/>
    </source>
</evidence>
<accession>A0AAV9G6I9</accession>
<proteinExistence type="predicted"/>
<dbReference type="Proteomes" id="UP001321760">
    <property type="component" value="Unassembled WGS sequence"/>
</dbReference>
<gene>
    <name evidence="3" type="ORF">QBC34DRAFT_443182</name>
</gene>
<feature type="compositionally biased region" description="Gly residues" evidence="1">
    <location>
        <begin position="205"/>
        <end position="225"/>
    </location>
</feature>
<reference evidence="3" key="2">
    <citation type="submission" date="2023-05" db="EMBL/GenBank/DDBJ databases">
        <authorList>
            <consortium name="Lawrence Berkeley National Laboratory"/>
            <person name="Steindorff A."/>
            <person name="Hensen N."/>
            <person name="Bonometti L."/>
            <person name="Westerberg I."/>
            <person name="Brannstrom I.O."/>
            <person name="Guillou S."/>
            <person name="Cros-Aarteil S."/>
            <person name="Calhoun S."/>
            <person name="Haridas S."/>
            <person name="Kuo A."/>
            <person name="Mondo S."/>
            <person name="Pangilinan J."/>
            <person name="Riley R."/>
            <person name="Labutti K."/>
            <person name="Andreopoulos B."/>
            <person name="Lipzen A."/>
            <person name="Chen C."/>
            <person name="Yanf M."/>
            <person name="Daum C."/>
            <person name="Ng V."/>
            <person name="Clum A."/>
            <person name="Ohm R."/>
            <person name="Martin F."/>
            <person name="Silar P."/>
            <person name="Natvig D."/>
            <person name="Lalanne C."/>
            <person name="Gautier V."/>
            <person name="Ament-Velasquez S.L."/>
            <person name="Kruys A."/>
            <person name="Hutchinson M.I."/>
            <person name="Powell A.J."/>
            <person name="Barry K."/>
            <person name="Miller A.N."/>
            <person name="Grigoriev I.V."/>
            <person name="Debuchy R."/>
            <person name="Gladieux P."/>
            <person name="Thoren M.H."/>
            <person name="Johannesson H."/>
        </authorList>
    </citation>
    <scope>NUCLEOTIDE SEQUENCE</scope>
    <source>
        <strain evidence="3">PSN243</strain>
    </source>
</reference>
<feature type="region of interest" description="Disordered" evidence="1">
    <location>
        <begin position="194"/>
        <end position="225"/>
    </location>
</feature>